<reference evidence="2" key="1">
    <citation type="submission" date="2020-01" db="EMBL/GenBank/DDBJ databases">
        <title>Insect and environment-associated Actinomycetes.</title>
        <authorList>
            <person name="Currrie C."/>
            <person name="Chevrette M."/>
            <person name="Carlson C."/>
            <person name="Stubbendieck R."/>
            <person name="Wendt-Pienkowski E."/>
        </authorList>
    </citation>
    <scope>NUCLEOTIDE SEQUENCE</scope>
    <source>
        <strain evidence="2">SID7499</strain>
    </source>
</reference>
<dbReference type="EMBL" id="JAAGMN010001614">
    <property type="protein sequence ID" value="NEE07840.1"/>
    <property type="molecule type" value="Genomic_DNA"/>
</dbReference>
<proteinExistence type="predicted"/>
<accession>A0A6G3WRC1</accession>
<feature type="non-terminal residue" evidence="2">
    <location>
        <position position="55"/>
    </location>
</feature>
<gene>
    <name evidence="2" type="ORF">G3M58_15435</name>
</gene>
<sequence length="55" mass="5766">MDEPSMTSSPTAAPGPPTPPVPLAELLAREDLGLRRIAGPADADLLWVHTSEMAD</sequence>
<evidence type="ECO:0000256" key="1">
    <source>
        <dbReference type="SAM" id="MobiDB-lite"/>
    </source>
</evidence>
<feature type="region of interest" description="Disordered" evidence="1">
    <location>
        <begin position="1"/>
        <end position="23"/>
    </location>
</feature>
<feature type="compositionally biased region" description="Pro residues" evidence="1">
    <location>
        <begin position="13"/>
        <end position="22"/>
    </location>
</feature>
<organism evidence="2">
    <name type="scientific">Streptomyces sp. SID7499</name>
    <dbReference type="NCBI Taxonomy" id="2706086"/>
    <lineage>
        <taxon>Bacteria</taxon>
        <taxon>Bacillati</taxon>
        <taxon>Actinomycetota</taxon>
        <taxon>Actinomycetes</taxon>
        <taxon>Kitasatosporales</taxon>
        <taxon>Streptomycetaceae</taxon>
        <taxon>Streptomyces</taxon>
    </lineage>
</organism>
<dbReference type="AlphaFoldDB" id="A0A6G3WRC1"/>
<evidence type="ECO:0000313" key="2">
    <source>
        <dbReference type="EMBL" id="NEE07840.1"/>
    </source>
</evidence>
<protein>
    <submittedName>
        <fullName evidence="2">PucR family transcriptional regulator</fullName>
    </submittedName>
</protein>
<comment type="caution">
    <text evidence="2">The sequence shown here is derived from an EMBL/GenBank/DDBJ whole genome shotgun (WGS) entry which is preliminary data.</text>
</comment>
<name>A0A6G3WRC1_9ACTN</name>
<feature type="compositionally biased region" description="Low complexity" evidence="1">
    <location>
        <begin position="1"/>
        <end position="12"/>
    </location>
</feature>